<protein>
    <recommendedName>
        <fullName evidence="3">Retrovirus-related Pol polyprotein from transposon TNT 1-94</fullName>
    </recommendedName>
</protein>
<accession>A0ABQ5DBU0</accession>
<reference evidence="1" key="2">
    <citation type="submission" date="2022-01" db="EMBL/GenBank/DDBJ databases">
        <authorList>
            <person name="Yamashiro T."/>
            <person name="Shiraishi A."/>
            <person name="Satake H."/>
            <person name="Nakayama K."/>
        </authorList>
    </citation>
    <scope>NUCLEOTIDE SEQUENCE</scope>
</reference>
<proteinExistence type="predicted"/>
<evidence type="ECO:0000313" key="2">
    <source>
        <dbReference type="Proteomes" id="UP001151760"/>
    </source>
</evidence>
<dbReference type="EMBL" id="BQNB010015137">
    <property type="protein sequence ID" value="GJT36447.1"/>
    <property type="molecule type" value="Genomic_DNA"/>
</dbReference>
<dbReference type="PANTHER" id="PTHR11439:SF491">
    <property type="entry name" value="INTEGRASE CATALYTIC DOMAIN-CONTAINING PROTEIN"/>
    <property type="match status" value="1"/>
</dbReference>
<reference evidence="1" key="1">
    <citation type="journal article" date="2022" name="Int. J. Mol. Sci.">
        <title>Draft Genome of Tanacetum Coccineum: Genomic Comparison of Closely Related Tanacetum-Family Plants.</title>
        <authorList>
            <person name="Yamashiro T."/>
            <person name="Shiraishi A."/>
            <person name="Nakayama K."/>
            <person name="Satake H."/>
        </authorList>
    </citation>
    <scope>NUCLEOTIDE SEQUENCE</scope>
</reference>
<comment type="caution">
    <text evidence="1">The sequence shown here is derived from an EMBL/GenBank/DDBJ whole genome shotgun (WGS) entry which is preliminary data.</text>
</comment>
<dbReference type="Proteomes" id="UP001151760">
    <property type="component" value="Unassembled WGS sequence"/>
</dbReference>
<evidence type="ECO:0008006" key="3">
    <source>
        <dbReference type="Google" id="ProtNLM"/>
    </source>
</evidence>
<sequence>MNITLLDKVRYLLYQFMWKAIMKEEMDSLRKNKTWELVDHPTGQNLVSCKCLFKINEGIEGAQNPRRYMMIACKRKAEIGSTKHLQKKEFDMKKLKEAKNILEYAKDPDKGRSITCYTFVIYGCVVSCKATLQHAVALSTKEAEYMAFSEVVKKAIWLRGLLKELGVELNTHNKMRLKAKTVEVLKVGTKQNDADALTNVVAGL</sequence>
<gene>
    <name evidence="1" type="ORF">Tco_0926866</name>
</gene>
<name>A0ABQ5DBU0_9ASTR</name>
<keyword evidence="2" id="KW-1185">Reference proteome</keyword>
<evidence type="ECO:0000313" key="1">
    <source>
        <dbReference type="EMBL" id="GJT36447.1"/>
    </source>
</evidence>
<dbReference type="CDD" id="cd09272">
    <property type="entry name" value="RNase_HI_RT_Ty1"/>
    <property type="match status" value="1"/>
</dbReference>
<organism evidence="1 2">
    <name type="scientific">Tanacetum coccineum</name>
    <dbReference type="NCBI Taxonomy" id="301880"/>
    <lineage>
        <taxon>Eukaryota</taxon>
        <taxon>Viridiplantae</taxon>
        <taxon>Streptophyta</taxon>
        <taxon>Embryophyta</taxon>
        <taxon>Tracheophyta</taxon>
        <taxon>Spermatophyta</taxon>
        <taxon>Magnoliopsida</taxon>
        <taxon>eudicotyledons</taxon>
        <taxon>Gunneridae</taxon>
        <taxon>Pentapetalae</taxon>
        <taxon>asterids</taxon>
        <taxon>campanulids</taxon>
        <taxon>Asterales</taxon>
        <taxon>Asteraceae</taxon>
        <taxon>Asteroideae</taxon>
        <taxon>Anthemideae</taxon>
        <taxon>Anthemidinae</taxon>
        <taxon>Tanacetum</taxon>
    </lineage>
</organism>
<dbReference type="PANTHER" id="PTHR11439">
    <property type="entry name" value="GAG-POL-RELATED RETROTRANSPOSON"/>
    <property type="match status" value="1"/>
</dbReference>